<dbReference type="Gene3D" id="3.40.50.880">
    <property type="match status" value="2"/>
</dbReference>
<accession>A0A395NBF8</accession>
<reference evidence="1 2" key="1">
    <citation type="journal article" date="2018" name="PLoS Pathog.">
        <title>Evolution of structural diversity of trichothecenes, a family of toxins produced by plant pathogenic and entomopathogenic fungi.</title>
        <authorList>
            <person name="Proctor R.H."/>
            <person name="McCormick S.P."/>
            <person name="Kim H.S."/>
            <person name="Cardoza R.E."/>
            <person name="Stanley A.M."/>
            <person name="Lindo L."/>
            <person name="Kelly A."/>
            <person name="Brown D.W."/>
            <person name="Lee T."/>
            <person name="Vaughan M.M."/>
            <person name="Alexander N.J."/>
            <person name="Busman M."/>
            <person name="Gutierrez S."/>
        </authorList>
    </citation>
    <scope>NUCLEOTIDE SEQUENCE [LARGE SCALE GENOMIC DNA]</scope>
    <source>
        <strain evidence="1 2">IBT 40837</strain>
    </source>
</reference>
<dbReference type="Proteomes" id="UP000266272">
    <property type="component" value="Unassembled WGS sequence"/>
</dbReference>
<dbReference type="InterPro" id="IPR029062">
    <property type="entry name" value="Class_I_gatase-like"/>
</dbReference>
<dbReference type="OrthoDB" id="543156at2759"/>
<evidence type="ECO:0000313" key="2">
    <source>
        <dbReference type="Proteomes" id="UP000266272"/>
    </source>
</evidence>
<dbReference type="SUPFAM" id="SSF52317">
    <property type="entry name" value="Class I glutamine amidotransferase-like"/>
    <property type="match status" value="1"/>
</dbReference>
<organism evidence="1 2">
    <name type="scientific">Trichoderma arundinaceum</name>
    <dbReference type="NCBI Taxonomy" id="490622"/>
    <lineage>
        <taxon>Eukaryota</taxon>
        <taxon>Fungi</taxon>
        <taxon>Dikarya</taxon>
        <taxon>Ascomycota</taxon>
        <taxon>Pezizomycotina</taxon>
        <taxon>Sordariomycetes</taxon>
        <taxon>Hypocreomycetidae</taxon>
        <taxon>Hypocreales</taxon>
        <taxon>Hypocreaceae</taxon>
        <taxon>Trichoderma</taxon>
    </lineage>
</organism>
<dbReference type="AlphaFoldDB" id="A0A395NBF8"/>
<sequence length="135" mass="14636">MAPRILFILTSRAKMDNGAPTGWYLPEFARPYYHFISPDEAKPRAEIAVASPAGGLAPIDEVSVKNFKDPARRATSFSNVEEDAINLSKAMPALLEDEIKREQVVIDRRVITGQNPNSAQGVGVAIAQALSLESA</sequence>
<dbReference type="EMBL" id="PXOA01000652">
    <property type="protein sequence ID" value="RFU73425.1"/>
    <property type="molecule type" value="Genomic_DNA"/>
</dbReference>
<proteinExistence type="predicted"/>
<name>A0A395NBF8_TRIAR</name>
<comment type="caution">
    <text evidence="1">The sequence shown here is derived from an EMBL/GenBank/DDBJ whole genome shotgun (WGS) entry which is preliminary data.</text>
</comment>
<protein>
    <submittedName>
        <fullName evidence="1">Uncharacterized protein</fullName>
    </submittedName>
</protein>
<dbReference type="STRING" id="490622.A0A395NBF8"/>
<evidence type="ECO:0000313" key="1">
    <source>
        <dbReference type="EMBL" id="RFU73425.1"/>
    </source>
</evidence>
<gene>
    <name evidence="1" type="ORF">TARUN_8834</name>
</gene>
<keyword evidence="2" id="KW-1185">Reference proteome</keyword>